<proteinExistence type="predicted"/>
<reference evidence="1 2" key="1">
    <citation type="submission" date="2024-11" db="EMBL/GenBank/DDBJ databases">
        <title>Chromosome-level genome assembly of the freshwater bivalve Anodonta woodiana.</title>
        <authorList>
            <person name="Chen X."/>
        </authorList>
    </citation>
    <scope>NUCLEOTIDE SEQUENCE [LARGE SCALE GENOMIC DNA]</scope>
    <source>
        <strain evidence="1">MN2024</strain>
        <tissue evidence="1">Gills</tissue>
    </source>
</reference>
<protein>
    <submittedName>
        <fullName evidence="1">Uncharacterized protein</fullName>
    </submittedName>
</protein>
<comment type="caution">
    <text evidence="1">The sequence shown here is derived from an EMBL/GenBank/DDBJ whole genome shotgun (WGS) entry which is preliminary data.</text>
</comment>
<organism evidence="1 2">
    <name type="scientific">Sinanodonta woodiana</name>
    <name type="common">Chinese pond mussel</name>
    <name type="synonym">Anodonta woodiana</name>
    <dbReference type="NCBI Taxonomy" id="1069815"/>
    <lineage>
        <taxon>Eukaryota</taxon>
        <taxon>Metazoa</taxon>
        <taxon>Spiralia</taxon>
        <taxon>Lophotrochozoa</taxon>
        <taxon>Mollusca</taxon>
        <taxon>Bivalvia</taxon>
        <taxon>Autobranchia</taxon>
        <taxon>Heteroconchia</taxon>
        <taxon>Palaeoheterodonta</taxon>
        <taxon>Unionida</taxon>
        <taxon>Unionoidea</taxon>
        <taxon>Unionidae</taxon>
        <taxon>Unioninae</taxon>
        <taxon>Sinanodonta</taxon>
    </lineage>
</organism>
<sequence>MTDKGTDTGFDASKYATKDALVDIMNLSGVDRDAVVIFQDKHGVLKTSNINWNDIVRRVHGAAMDNISVFTDSGKLRDLALSIVYIRKIKHQMKMRQKRYVDPVDGKLSTLIIKYDFVSGTFSTLKSEYERHIQDHNFEDGKLSTLRAEHDVHVGAFVSLRRNFRKINYITDEFFGKPLIVDTKLSDVQTSIETI</sequence>
<dbReference type="Proteomes" id="UP001634394">
    <property type="component" value="Unassembled WGS sequence"/>
</dbReference>
<dbReference type="EMBL" id="JBJQND010000009">
    <property type="protein sequence ID" value="KAL3867440.1"/>
    <property type="molecule type" value="Genomic_DNA"/>
</dbReference>
<keyword evidence="2" id="KW-1185">Reference proteome</keyword>
<evidence type="ECO:0000313" key="1">
    <source>
        <dbReference type="EMBL" id="KAL3867440.1"/>
    </source>
</evidence>
<gene>
    <name evidence="1" type="ORF">ACJMK2_044642</name>
</gene>
<evidence type="ECO:0000313" key="2">
    <source>
        <dbReference type="Proteomes" id="UP001634394"/>
    </source>
</evidence>
<dbReference type="AlphaFoldDB" id="A0ABD3W0Q3"/>
<accession>A0ABD3W0Q3</accession>
<name>A0ABD3W0Q3_SINWO</name>